<gene>
    <name evidence="2" type="ORF">F7O84_10940</name>
</gene>
<dbReference type="OrthoDB" id="2039188at2"/>
<keyword evidence="3" id="KW-1185">Reference proteome</keyword>
<dbReference type="Proteomes" id="UP000461768">
    <property type="component" value="Unassembled WGS sequence"/>
</dbReference>
<evidence type="ECO:0000313" key="3">
    <source>
        <dbReference type="Proteomes" id="UP000461768"/>
    </source>
</evidence>
<proteinExistence type="predicted"/>
<accession>A0A7V7QK20</accession>
<sequence>MKIRKVNSNQIILHENSEVKFKIAGNTREVQFSAGVNKKCPIQNISKDKYLDKETGEIKERKKSENRYQTPKSVRKSINNLMDLIRCNATDPSCCKWMTLTYANVMTDHEKVYEDGKMFLRRLQRYLNKQTNLSEGQKSFKRITVGEPPGDGHGNSWHLHILLIFEDVAPFIPNKEITELWGHGLTDAHKVYDADGLALYFKVYLSDIEYMEGDEDFDVVYKEVNGETKQFIKGGRLKLYPTGMPLFSASRGMKRPVVEKISNKEAMDRVSDCRLVYRESFLIGDENKKVNIIDKRFYKKQ</sequence>
<evidence type="ECO:0000259" key="1">
    <source>
        <dbReference type="Pfam" id="PF23343"/>
    </source>
</evidence>
<dbReference type="Pfam" id="PF23343">
    <property type="entry name" value="REP_ORF2-G2P"/>
    <property type="match status" value="1"/>
</dbReference>
<dbReference type="EMBL" id="WAGX01000005">
    <property type="protein sequence ID" value="KAB1438068.1"/>
    <property type="molecule type" value="Genomic_DNA"/>
</dbReference>
<dbReference type="RefSeq" id="WP_151144868.1">
    <property type="nucleotide sequence ID" value="NZ_WAGX01000005.1"/>
</dbReference>
<organism evidence="2 3">
    <name type="scientific">Candidatus Galacturonatibacter soehngenii</name>
    <dbReference type="NCBI Taxonomy" id="2307010"/>
    <lineage>
        <taxon>Bacteria</taxon>
        <taxon>Bacillati</taxon>
        <taxon>Bacillota</taxon>
        <taxon>Clostridia</taxon>
        <taxon>Lachnospirales</taxon>
        <taxon>Lachnospiraceae</taxon>
        <taxon>Candidatus Galacturonatibacter</taxon>
    </lineage>
</organism>
<reference evidence="2 3" key="2">
    <citation type="submission" date="2020-02" db="EMBL/GenBank/DDBJ databases">
        <title>Candidatus Galacturonibacter soehngenii shows hetero-acetogenic catabolism of galacturonic acid but lacks a canonical carbon monoxide dehydrogenase/acetyl-CoA synthase complex.</title>
        <authorList>
            <person name="Diender M."/>
            <person name="Stouten G.R."/>
            <person name="Petersen J.F."/>
            <person name="Nielsen P.H."/>
            <person name="Dueholm M.S."/>
            <person name="Pronk J.T."/>
            <person name="Van Loosdrecht M.C.M."/>
        </authorList>
    </citation>
    <scope>NUCLEOTIDE SEQUENCE [LARGE SCALE GENOMIC DNA]</scope>
    <source>
        <strain evidence="2">GalUA</strain>
    </source>
</reference>
<protein>
    <recommendedName>
        <fullName evidence="1">Replication-associated protein ORF2/G2P domain-containing protein</fullName>
    </recommendedName>
</protein>
<name>A0A7V7QK20_9FIRM</name>
<reference evidence="2 3" key="1">
    <citation type="submission" date="2019-09" db="EMBL/GenBank/DDBJ databases">
        <authorList>
            <person name="Valk L.C."/>
        </authorList>
    </citation>
    <scope>NUCLEOTIDE SEQUENCE [LARGE SCALE GENOMIC DNA]</scope>
    <source>
        <strain evidence="2">GalUA</strain>
    </source>
</reference>
<comment type="caution">
    <text evidence="2">The sequence shown here is derived from an EMBL/GenBank/DDBJ whole genome shotgun (WGS) entry which is preliminary data.</text>
</comment>
<evidence type="ECO:0000313" key="2">
    <source>
        <dbReference type="EMBL" id="KAB1438068.1"/>
    </source>
</evidence>
<dbReference type="InterPro" id="IPR056906">
    <property type="entry name" value="ORF2/G2P_dom"/>
</dbReference>
<dbReference type="AlphaFoldDB" id="A0A7V7QK20"/>
<feature type="domain" description="Replication-associated protein ORF2/G2P" evidence="1">
    <location>
        <begin position="96"/>
        <end position="206"/>
    </location>
</feature>